<dbReference type="Proteomes" id="UP000249354">
    <property type="component" value="Unassembled WGS sequence"/>
</dbReference>
<comment type="caution">
    <text evidence="2">The sequence shown here is derived from an EMBL/GenBank/DDBJ whole genome shotgun (WGS) entry which is preliminary data.</text>
</comment>
<dbReference type="Pfam" id="PF08291">
    <property type="entry name" value="Peptidase_M15_3"/>
    <property type="match status" value="1"/>
</dbReference>
<dbReference type="EMBL" id="QBMC01000054">
    <property type="protein sequence ID" value="PZO18524.1"/>
    <property type="molecule type" value="Genomic_DNA"/>
</dbReference>
<feature type="domain" description="Peptidase M15A C-terminal" evidence="1">
    <location>
        <begin position="4"/>
        <end position="62"/>
    </location>
</feature>
<name>A0A2W4UE65_9CYAN</name>
<organism evidence="2 3">
    <name type="scientific">Leptolyngbya foveolarum</name>
    <dbReference type="NCBI Taxonomy" id="47253"/>
    <lineage>
        <taxon>Bacteria</taxon>
        <taxon>Bacillati</taxon>
        <taxon>Cyanobacteriota</taxon>
        <taxon>Cyanophyceae</taxon>
        <taxon>Leptolyngbyales</taxon>
        <taxon>Leptolyngbyaceae</taxon>
        <taxon>Leptolyngbya group</taxon>
        <taxon>Leptolyngbya</taxon>
    </lineage>
</organism>
<accession>A0A2W4UE65</accession>
<dbReference type="InterPro" id="IPR009045">
    <property type="entry name" value="Zn_M74/Hedgehog-like"/>
</dbReference>
<dbReference type="InterPro" id="IPR013230">
    <property type="entry name" value="Peptidase_M15A_C"/>
</dbReference>
<reference evidence="2 3" key="2">
    <citation type="submission" date="2018-06" db="EMBL/GenBank/DDBJ databases">
        <title>Metagenomic assembly of (sub)arctic Cyanobacteria and their associated microbiome from non-axenic cultures.</title>
        <authorList>
            <person name="Baurain D."/>
        </authorList>
    </citation>
    <scope>NUCLEOTIDE SEQUENCE [LARGE SCALE GENOMIC DNA]</scope>
    <source>
        <strain evidence="2">ULC129bin1</strain>
    </source>
</reference>
<dbReference type="AlphaFoldDB" id="A0A2W4UE65"/>
<evidence type="ECO:0000313" key="3">
    <source>
        <dbReference type="Proteomes" id="UP000249354"/>
    </source>
</evidence>
<dbReference type="SUPFAM" id="SSF55166">
    <property type="entry name" value="Hedgehog/DD-peptidase"/>
    <property type="match status" value="1"/>
</dbReference>
<dbReference type="Gene3D" id="3.30.1380.10">
    <property type="match status" value="1"/>
</dbReference>
<evidence type="ECO:0000259" key="1">
    <source>
        <dbReference type="Pfam" id="PF08291"/>
    </source>
</evidence>
<evidence type="ECO:0000313" key="2">
    <source>
        <dbReference type="EMBL" id="PZO18524.1"/>
    </source>
</evidence>
<sequence>MDGDRAIHITSGYRDSYSNRSVGGARDSRHIYGGGAVDFWVEGLELVDVFYQLKKYHPKGGLAVGSGFRMISTYAPALRLDGFMQAGHKFLCGKDR</sequence>
<reference evidence="3" key="1">
    <citation type="submission" date="2018-04" db="EMBL/GenBank/DDBJ databases">
        <authorList>
            <person name="Cornet L."/>
        </authorList>
    </citation>
    <scope>NUCLEOTIDE SEQUENCE [LARGE SCALE GENOMIC DNA]</scope>
</reference>
<proteinExistence type="predicted"/>
<protein>
    <recommendedName>
        <fullName evidence="1">Peptidase M15A C-terminal domain-containing protein</fullName>
    </recommendedName>
</protein>
<gene>
    <name evidence="2" type="ORF">DCF25_09655</name>
</gene>